<feature type="region of interest" description="Disordered" evidence="1">
    <location>
        <begin position="40"/>
        <end position="68"/>
    </location>
</feature>
<dbReference type="Proteomes" id="UP000076128">
    <property type="component" value="Chromosome"/>
</dbReference>
<dbReference type="AlphaFoldDB" id="A0A159Z396"/>
<evidence type="ECO:0000313" key="2">
    <source>
        <dbReference type="EMBL" id="AMY69562.1"/>
    </source>
</evidence>
<dbReference type="RefSeq" id="WP_066813364.1">
    <property type="nucleotide sequence ID" value="NZ_CP012661.1"/>
</dbReference>
<dbReference type="KEGG" id="daa:AKL17_2316"/>
<evidence type="ECO:0000313" key="3">
    <source>
        <dbReference type="Proteomes" id="UP000076128"/>
    </source>
</evidence>
<dbReference type="InterPro" id="IPR041374">
    <property type="entry name" value="BaeRF_family12"/>
</dbReference>
<reference evidence="2 3" key="1">
    <citation type="submission" date="2015-09" db="EMBL/GenBank/DDBJ databases">
        <title>Complete genome sequence of Defluviimonas alba cai42t isolated from an oilfield in Xinjiang.</title>
        <authorList>
            <person name="Geng S."/>
            <person name="Pan X."/>
            <person name="Wu X."/>
        </authorList>
    </citation>
    <scope>NUCLEOTIDE SEQUENCE [LARGE SCALE GENOMIC DNA]</scope>
    <source>
        <strain evidence="3">cai42</strain>
    </source>
</reference>
<accession>A0A159Z396</accession>
<dbReference type="Pfam" id="PF18856">
    <property type="entry name" value="baeRF_family12"/>
    <property type="match status" value="1"/>
</dbReference>
<organism evidence="2 3">
    <name type="scientific">Frigidibacter mobilis</name>
    <dbReference type="NCBI Taxonomy" id="1335048"/>
    <lineage>
        <taxon>Bacteria</taxon>
        <taxon>Pseudomonadati</taxon>
        <taxon>Pseudomonadota</taxon>
        <taxon>Alphaproteobacteria</taxon>
        <taxon>Rhodobacterales</taxon>
        <taxon>Paracoccaceae</taxon>
        <taxon>Frigidibacter</taxon>
    </lineage>
</organism>
<dbReference type="OrthoDB" id="9812459at2"/>
<dbReference type="STRING" id="1335048.AKL17_2316"/>
<dbReference type="EMBL" id="CP012661">
    <property type="protein sequence ID" value="AMY69562.1"/>
    <property type="molecule type" value="Genomic_DNA"/>
</dbReference>
<gene>
    <name evidence="2" type="ORF">AKL17_2316</name>
</gene>
<sequence>MLFLTTGTWVVVADGAKALLLENTGTAEAPQLRVVEKMAIDNPPTREQGTDQPGRMDGPGPAPRSAMEQTDFHRLAEEGFARDLAADLGARLEAGEMKRLVLAAPPQMLGSLRAAMGPALAGAVVAELPKTLTGHPTSEIARIVADHLAGMPA</sequence>
<protein>
    <recommendedName>
        <fullName evidence="4">Protein required for attachment to host cells</fullName>
    </recommendedName>
</protein>
<evidence type="ECO:0008006" key="4">
    <source>
        <dbReference type="Google" id="ProtNLM"/>
    </source>
</evidence>
<proteinExistence type="predicted"/>
<keyword evidence="3" id="KW-1185">Reference proteome</keyword>
<name>A0A159Z396_9RHOB</name>
<evidence type="ECO:0000256" key="1">
    <source>
        <dbReference type="SAM" id="MobiDB-lite"/>
    </source>
</evidence>